<evidence type="ECO:0000313" key="1">
    <source>
        <dbReference type="EMBL" id="TYT75961.1"/>
    </source>
</evidence>
<sequence>MKKKPTEYRPINGQQKKYTCHLLLLLMLPFLLILPSCSSNGAKPADPDVKVSLRAIERDGEAGIAISKDALNREFLFQGNRVILAGIRCHRRYVSQGCPGGNAGNHHP</sequence>
<organism evidence="1 2">
    <name type="scientific">Desulfobotulus mexicanus</name>
    <dbReference type="NCBI Taxonomy" id="2586642"/>
    <lineage>
        <taxon>Bacteria</taxon>
        <taxon>Pseudomonadati</taxon>
        <taxon>Thermodesulfobacteriota</taxon>
        <taxon>Desulfobacteria</taxon>
        <taxon>Desulfobacterales</taxon>
        <taxon>Desulfobacteraceae</taxon>
        <taxon>Desulfobotulus</taxon>
    </lineage>
</organism>
<dbReference type="AlphaFoldDB" id="A0A5Q4VJ08"/>
<dbReference type="Proteomes" id="UP000321899">
    <property type="component" value="Unassembled WGS sequence"/>
</dbReference>
<keyword evidence="2" id="KW-1185">Reference proteome</keyword>
<proteinExistence type="predicted"/>
<dbReference type="RefSeq" id="WP_139446318.1">
    <property type="nucleotide sequence ID" value="NZ_VDMB01000002.1"/>
</dbReference>
<dbReference type="EMBL" id="VDMB01000002">
    <property type="protein sequence ID" value="TYT75961.1"/>
    <property type="molecule type" value="Genomic_DNA"/>
</dbReference>
<reference evidence="1 2" key="1">
    <citation type="submission" date="2019-06" db="EMBL/GenBank/DDBJ databases">
        <title>Desulfobotulus mexicanus sp. nov., a novel sulfate-reducing bacterium isolated from the sediment of an alkaline crater lake in Mexico.</title>
        <authorList>
            <person name="Hirschler-Rea A."/>
        </authorList>
    </citation>
    <scope>NUCLEOTIDE SEQUENCE [LARGE SCALE GENOMIC DNA]</scope>
    <source>
        <strain evidence="1 2">PAR22N</strain>
    </source>
</reference>
<gene>
    <name evidence="1" type="ORF">FIM25_03445</name>
</gene>
<accession>A0A5Q4VJ08</accession>
<evidence type="ECO:0000313" key="2">
    <source>
        <dbReference type="Proteomes" id="UP000321899"/>
    </source>
</evidence>
<name>A0A5Q4VJ08_9BACT</name>
<comment type="caution">
    <text evidence="1">The sequence shown here is derived from an EMBL/GenBank/DDBJ whole genome shotgun (WGS) entry which is preliminary data.</text>
</comment>
<protein>
    <submittedName>
        <fullName evidence="1">Uncharacterized protein</fullName>
    </submittedName>
</protein>